<reference evidence="1" key="1">
    <citation type="submission" date="2014-11" db="EMBL/GenBank/DDBJ databases">
        <authorList>
            <person name="Amaro Gonzalez C."/>
        </authorList>
    </citation>
    <scope>NUCLEOTIDE SEQUENCE</scope>
</reference>
<sequence length="51" mass="5967">MHLMQLSGHLPNLPLSYFQLFGDLFLAPPTPRRLGFHIMHLFFLKKDGLFL</sequence>
<accession>A0A0E9V6E0</accession>
<reference evidence="1" key="2">
    <citation type="journal article" date="2015" name="Fish Shellfish Immunol.">
        <title>Early steps in the European eel (Anguilla anguilla)-Vibrio vulnificus interaction in the gills: Role of the RtxA13 toxin.</title>
        <authorList>
            <person name="Callol A."/>
            <person name="Pajuelo D."/>
            <person name="Ebbesson L."/>
            <person name="Teles M."/>
            <person name="MacKenzie S."/>
            <person name="Amaro C."/>
        </authorList>
    </citation>
    <scope>NUCLEOTIDE SEQUENCE</scope>
</reference>
<organism evidence="1">
    <name type="scientific">Anguilla anguilla</name>
    <name type="common">European freshwater eel</name>
    <name type="synonym">Muraena anguilla</name>
    <dbReference type="NCBI Taxonomy" id="7936"/>
    <lineage>
        <taxon>Eukaryota</taxon>
        <taxon>Metazoa</taxon>
        <taxon>Chordata</taxon>
        <taxon>Craniata</taxon>
        <taxon>Vertebrata</taxon>
        <taxon>Euteleostomi</taxon>
        <taxon>Actinopterygii</taxon>
        <taxon>Neopterygii</taxon>
        <taxon>Teleostei</taxon>
        <taxon>Anguilliformes</taxon>
        <taxon>Anguillidae</taxon>
        <taxon>Anguilla</taxon>
    </lineage>
</organism>
<proteinExistence type="predicted"/>
<evidence type="ECO:0000313" key="1">
    <source>
        <dbReference type="EMBL" id="JAH73612.1"/>
    </source>
</evidence>
<name>A0A0E9V6E0_ANGAN</name>
<dbReference type="EMBL" id="GBXM01034965">
    <property type="protein sequence ID" value="JAH73612.1"/>
    <property type="molecule type" value="Transcribed_RNA"/>
</dbReference>
<protein>
    <submittedName>
        <fullName evidence="1">Uncharacterized protein</fullName>
    </submittedName>
</protein>
<dbReference type="AlphaFoldDB" id="A0A0E9V6E0"/>